<feature type="compositionally biased region" description="Acidic residues" evidence="1">
    <location>
        <begin position="72"/>
        <end position="89"/>
    </location>
</feature>
<keyword evidence="2" id="KW-0812">Transmembrane</keyword>
<evidence type="ECO:0000313" key="4">
    <source>
        <dbReference type="Proteomes" id="UP001597018"/>
    </source>
</evidence>
<evidence type="ECO:0000256" key="1">
    <source>
        <dbReference type="SAM" id="MobiDB-lite"/>
    </source>
</evidence>
<feature type="region of interest" description="Disordered" evidence="1">
    <location>
        <begin position="1"/>
        <end position="125"/>
    </location>
</feature>
<dbReference type="Proteomes" id="UP001597018">
    <property type="component" value="Unassembled WGS sequence"/>
</dbReference>
<protein>
    <submittedName>
        <fullName evidence="3">Uncharacterized protein</fullName>
    </submittedName>
</protein>
<evidence type="ECO:0000256" key="2">
    <source>
        <dbReference type="SAM" id="Phobius"/>
    </source>
</evidence>
<dbReference type="RefSeq" id="WP_263251018.1">
    <property type="nucleotide sequence ID" value="NZ_BAABLT010000033.1"/>
</dbReference>
<reference evidence="4" key="1">
    <citation type="journal article" date="2019" name="Int. J. Syst. Evol. Microbiol.">
        <title>The Global Catalogue of Microorganisms (GCM) 10K type strain sequencing project: providing services to taxonomists for standard genome sequencing and annotation.</title>
        <authorList>
            <consortium name="The Broad Institute Genomics Platform"/>
            <consortium name="The Broad Institute Genome Sequencing Center for Infectious Disease"/>
            <person name="Wu L."/>
            <person name="Ma J."/>
        </authorList>
    </citation>
    <scope>NUCLEOTIDE SEQUENCE [LARGE SCALE GENOMIC DNA]</scope>
    <source>
        <strain evidence="4">CCUG 56401</strain>
    </source>
</reference>
<feature type="transmembrane region" description="Helical" evidence="2">
    <location>
        <begin position="194"/>
        <end position="212"/>
    </location>
</feature>
<keyword evidence="2" id="KW-0472">Membrane</keyword>
<organism evidence="3 4">
    <name type="scientific">Saccharopolyspora rosea</name>
    <dbReference type="NCBI Taxonomy" id="524884"/>
    <lineage>
        <taxon>Bacteria</taxon>
        <taxon>Bacillati</taxon>
        <taxon>Actinomycetota</taxon>
        <taxon>Actinomycetes</taxon>
        <taxon>Pseudonocardiales</taxon>
        <taxon>Pseudonocardiaceae</taxon>
        <taxon>Saccharopolyspora</taxon>
    </lineage>
</organism>
<sequence length="222" mass="25607">MQPPMPPAGQQPPAQQPVRPPQPPPQPPAAPPQQAAAQPPQYPATRIQQRLDPEPEPYPEPELRNRYREPEPYYDDEPPYYDDYDDDPYDDHRDRYPERGRRDRRRDDRYREPEPEPYREPRRERHADRFPWPSADGIGRTIQILSGLISLVFVLHVIFVVVGANQNSGFVSFVYSTAKFFVFGLGDVFTPQDATIGVVLNYLLAAAVYLFAGRIIARALRR</sequence>
<feature type="compositionally biased region" description="Basic and acidic residues" evidence="1">
    <location>
        <begin position="90"/>
        <end position="125"/>
    </location>
</feature>
<comment type="caution">
    <text evidence="3">The sequence shown here is derived from an EMBL/GenBank/DDBJ whole genome shotgun (WGS) entry which is preliminary data.</text>
</comment>
<dbReference type="EMBL" id="JBHTIW010000002">
    <property type="protein sequence ID" value="MFD0919169.1"/>
    <property type="molecule type" value="Genomic_DNA"/>
</dbReference>
<keyword evidence="4" id="KW-1185">Reference proteome</keyword>
<accession>A0ABW3FQM6</accession>
<feature type="compositionally biased region" description="Basic and acidic residues" evidence="1">
    <location>
        <begin position="61"/>
        <end position="71"/>
    </location>
</feature>
<proteinExistence type="predicted"/>
<keyword evidence="2" id="KW-1133">Transmembrane helix</keyword>
<name>A0ABW3FQM6_9PSEU</name>
<feature type="compositionally biased region" description="Pro residues" evidence="1">
    <location>
        <begin position="1"/>
        <end position="31"/>
    </location>
</feature>
<feature type="transmembrane region" description="Helical" evidence="2">
    <location>
        <begin position="144"/>
        <end position="164"/>
    </location>
</feature>
<gene>
    <name evidence="3" type="ORF">ACFQ16_05390</name>
</gene>
<evidence type="ECO:0000313" key="3">
    <source>
        <dbReference type="EMBL" id="MFD0919169.1"/>
    </source>
</evidence>